<name>A0A166IRF5_LACLC</name>
<dbReference type="AlphaFoldDB" id="A0A166IRF5"/>
<evidence type="ECO:0000313" key="1">
    <source>
        <dbReference type="EMBL" id="KZK04780.1"/>
    </source>
</evidence>
<dbReference type="EMBL" id="LIYF01000046">
    <property type="protein sequence ID" value="KZK04780.1"/>
    <property type="molecule type" value="Genomic_DNA"/>
</dbReference>
<gene>
    <name evidence="1" type="ORF">AB996_2266</name>
</gene>
<comment type="caution">
    <text evidence="1">The sequence shown here is derived from an EMBL/GenBank/DDBJ whole genome shotgun (WGS) entry which is preliminary data.</text>
</comment>
<dbReference type="Proteomes" id="UP000076519">
    <property type="component" value="Unassembled WGS sequence"/>
</dbReference>
<accession>A0A166IRF5</accession>
<sequence length="40" mass="4774">MSCCKLIVIIFFLIRFLIQKSKIWSVTLHLLTELSVIIFY</sequence>
<proteinExistence type="predicted"/>
<reference evidence="1 2" key="1">
    <citation type="submission" date="2015-08" db="EMBL/GenBank/DDBJ databases">
        <title>Draft Genome Sequences of 11 Lactococcus lactis subspecies cremoris strains.</title>
        <authorList>
            <person name="Wels M."/>
            <person name="Backus L."/>
            <person name="Boekhorst J."/>
            <person name="Dijkstra A."/>
            <person name="Beerthuizen M."/>
            <person name="Siezen R."/>
            <person name="Bachmann H."/>
            <person name="Van Hijum S."/>
        </authorList>
    </citation>
    <scope>NUCLEOTIDE SEQUENCE [LARGE SCALE GENOMIC DNA]</scope>
    <source>
        <strain evidence="1 2">KW10</strain>
    </source>
</reference>
<organism evidence="1 2">
    <name type="scientific">Lactococcus lactis subsp. cremoris</name>
    <name type="common">Streptococcus cremoris</name>
    <dbReference type="NCBI Taxonomy" id="1359"/>
    <lineage>
        <taxon>Bacteria</taxon>
        <taxon>Bacillati</taxon>
        <taxon>Bacillota</taxon>
        <taxon>Bacilli</taxon>
        <taxon>Lactobacillales</taxon>
        <taxon>Streptococcaceae</taxon>
        <taxon>Lactococcus</taxon>
    </lineage>
</organism>
<protein>
    <submittedName>
        <fullName evidence="1">Uncharacterized protein</fullName>
    </submittedName>
</protein>
<evidence type="ECO:0000313" key="2">
    <source>
        <dbReference type="Proteomes" id="UP000076519"/>
    </source>
</evidence>